<name>A0AA39IGS4_9BILA</name>
<reference evidence="2" key="1">
    <citation type="submission" date="2023-06" db="EMBL/GenBank/DDBJ databases">
        <title>Genomic analysis of the entomopathogenic nematode Steinernema hermaphroditum.</title>
        <authorList>
            <person name="Schwarz E.M."/>
            <person name="Heppert J.K."/>
            <person name="Baniya A."/>
            <person name="Schwartz H.T."/>
            <person name="Tan C.-H."/>
            <person name="Antoshechkin I."/>
            <person name="Sternberg P.W."/>
            <person name="Goodrich-Blair H."/>
            <person name="Dillman A.R."/>
        </authorList>
    </citation>
    <scope>NUCLEOTIDE SEQUENCE</scope>
    <source>
        <strain evidence="2">PS9179</strain>
        <tissue evidence="2">Whole animal</tissue>
    </source>
</reference>
<protein>
    <submittedName>
        <fullName evidence="2">Uncharacterized protein</fullName>
    </submittedName>
</protein>
<keyword evidence="3" id="KW-1185">Reference proteome</keyword>
<organism evidence="2 3">
    <name type="scientific">Steinernema hermaphroditum</name>
    <dbReference type="NCBI Taxonomy" id="289476"/>
    <lineage>
        <taxon>Eukaryota</taxon>
        <taxon>Metazoa</taxon>
        <taxon>Ecdysozoa</taxon>
        <taxon>Nematoda</taxon>
        <taxon>Chromadorea</taxon>
        <taxon>Rhabditida</taxon>
        <taxon>Tylenchina</taxon>
        <taxon>Panagrolaimomorpha</taxon>
        <taxon>Strongyloidoidea</taxon>
        <taxon>Steinernematidae</taxon>
        <taxon>Steinernema</taxon>
    </lineage>
</organism>
<feature type="region of interest" description="Disordered" evidence="1">
    <location>
        <begin position="56"/>
        <end position="80"/>
    </location>
</feature>
<sequence>MMMSEGISALPDFIGFCWKHKLLAFSLLPSRSSPQVSSISTRGSPWWSAIPSTQVKWSTRGRQREDEGFLSSTPTTGRTE</sequence>
<comment type="caution">
    <text evidence="2">The sequence shown here is derived from an EMBL/GenBank/DDBJ whole genome shotgun (WGS) entry which is preliminary data.</text>
</comment>
<evidence type="ECO:0000313" key="2">
    <source>
        <dbReference type="EMBL" id="KAK0424075.1"/>
    </source>
</evidence>
<accession>A0AA39IGS4</accession>
<dbReference type="Proteomes" id="UP001175271">
    <property type="component" value="Unassembled WGS sequence"/>
</dbReference>
<dbReference type="AlphaFoldDB" id="A0AA39IGS4"/>
<gene>
    <name evidence="2" type="ORF">QR680_008486</name>
</gene>
<evidence type="ECO:0000313" key="3">
    <source>
        <dbReference type="Proteomes" id="UP001175271"/>
    </source>
</evidence>
<evidence type="ECO:0000256" key="1">
    <source>
        <dbReference type="SAM" id="MobiDB-lite"/>
    </source>
</evidence>
<dbReference type="EMBL" id="JAUCMV010000001">
    <property type="protein sequence ID" value="KAK0424075.1"/>
    <property type="molecule type" value="Genomic_DNA"/>
</dbReference>
<proteinExistence type="predicted"/>
<feature type="compositionally biased region" description="Polar residues" evidence="1">
    <location>
        <begin position="70"/>
        <end position="80"/>
    </location>
</feature>